<dbReference type="PROSITE" id="PS50910">
    <property type="entry name" value="HEPN"/>
    <property type="match status" value="1"/>
</dbReference>
<evidence type="ECO:0000259" key="1">
    <source>
        <dbReference type="PROSITE" id="PS50910"/>
    </source>
</evidence>
<feature type="domain" description="HEPN" evidence="1">
    <location>
        <begin position="11"/>
        <end position="95"/>
    </location>
</feature>
<keyword evidence="3" id="KW-1185">Reference proteome</keyword>
<dbReference type="SUPFAM" id="SSF81593">
    <property type="entry name" value="Nucleotidyltransferase substrate binding subunit/domain"/>
    <property type="match status" value="1"/>
</dbReference>
<gene>
    <name evidence="2" type="ORF">SSCH_1590001</name>
</gene>
<dbReference type="SMART" id="SM00748">
    <property type="entry name" value="HEPN"/>
    <property type="match status" value="1"/>
</dbReference>
<organism evidence="2 3">
    <name type="scientific">Syntrophaceticus schinkii</name>
    <dbReference type="NCBI Taxonomy" id="499207"/>
    <lineage>
        <taxon>Bacteria</taxon>
        <taxon>Bacillati</taxon>
        <taxon>Bacillota</taxon>
        <taxon>Clostridia</taxon>
        <taxon>Thermoanaerobacterales</taxon>
        <taxon>Thermoanaerobacterales Family III. Incertae Sedis</taxon>
        <taxon>Syntrophaceticus</taxon>
    </lineage>
</organism>
<dbReference type="EMBL" id="CDRZ01000067">
    <property type="protein sequence ID" value="CEO88207.1"/>
    <property type="molecule type" value="Genomic_DNA"/>
</dbReference>
<dbReference type="Gene3D" id="1.20.120.330">
    <property type="entry name" value="Nucleotidyltransferases domain 2"/>
    <property type="match status" value="1"/>
</dbReference>
<dbReference type="AlphaFoldDB" id="A0A0B7MKM4"/>
<dbReference type="OrthoDB" id="9808176at2"/>
<dbReference type="Pfam" id="PF05168">
    <property type="entry name" value="HEPN"/>
    <property type="match status" value="1"/>
</dbReference>
<sequence>MEKDTLIIYWVETANRDYETMLNLYKSRDYLWSLFIGHLVIEKLIKAVYVKNINDNPPRTHDLLRLAERAKIHTTEEQKDTLDLITTFNLKSASK</sequence>
<reference evidence="3" key="1">
    <citation type="submission" date="2015-01" db="EMBL/GenBank/DDBJ databases">
        <authorList>
            <person name="Manzoor Shahid"/>
            <person name="Zubair Saima"/>
        </authorList>
    </citation>
    <scope>NUCLEOTIDE SEQUENCE [LARGE SCALE GENOMIC DNA]</scope>
    <source>
        <strain evidence="3">Sp3</strain>
    </source>
</reference>
<name>A0A0B7MKM4_9FIRM</name>
<evidence type="ECO:0000313" key="2">
    <source>
        <dbReference type="EMBL" id="CEO88207.1"/>
    </source>
</evidence>
<accession>A0A0B7MKM4</accession>
<dbReference type="Proteomes" id="UP000046155">
    <property type="component" value="Unassembled WGS sequence"/>
</dbReference>
<proteinExistence type="predicted"/>
<dbReference type="InterPro" id="IPR007842">
    <property type="entry name" value="HEPN_dom"/>
</dbReference>
<protein>
    <submittedName>
        <fullName evidence="2">HEPN domain protein</fullName>
    </submittedName>
</protein>
<evidence type="ECO:0000313" key="3">
    <source>
        <dbReference type="Proteomes" id="UP000046155"/>
    </source>
</evidence>